<dbReference type="InterPro" id="IPR011519">
    <property type="entry name" value="UnbV_ASPIC"/>
</dbReference>
<keyword evidence="4" id="KW-1185">Reference proteome</keyword>
<name>A0ABQ3EF68_9ACTN</name>
<dbReference type="Pfam" id="PF07593">
    <property type="entry name" value="UnbV_ASPIC"/>
    <property type="match status" value="1"/>
</dbReference>
<keyword evidence="1" id="KW-0732">Signal</keyword>
<dbReference type="InterPro" id="IPR028994">
    <property type="entry name" value="Integrin_alpha_N"/>
</dbReference>
<dbReference type="RefSeq" id="WP_138895295.1">
    <property type="nucleotide sequence ID" value="NZ_BMVO01000047.1"/>
</dbReference>
<dbReference type="InterPro" id="IPR013517">
    <property type="entry name" value="FG-GAP"/>
</dbReference>
<sequence length="642" mass="69611">MTHPISWLRKQAPGVIALILMVGTFYAVKPHESSAADKAELAEKFAFKPMAISMPGGYAKQSVRKVNKAYKHIEAWISSVGAGVAMNDIDGDGLPNDLCITDPQIDQAVVTPAPVPGRKSASYTPFALDMSPLPKSGIMAPIGCVPGDFNEDGAMDLLVYYWGRTPVIFQAKKEPGKDTTAMDPKRFVSVELVPGNGGKDYNGPLWNSNAATVADFDGDGHNDIYIGNYFPDSPVLDDTVHGGVTMNDSLSHAQNGGGGHFFRWTRAGYEQVKNVLPKGIDQGWTLAVSATDLDGDQRPEMYLAHDFGTSALLYNRSTPGTFKFSEVKAKHTATTPKSKEIGRSSFKGMGVDFGDLDNDGLYDAFVSNITTSFGIQESNFAFIGTARDKSDLRARFRDGVAPYRDESAPLNLAWSGWGWDVKMGDFDNDGIQEITQAVGFVKGKRNRWAQLQELATANDSLVKHPRFWPRVEEGDDLAGDQHLRFFVQDKDGEAYSDLSKQLGLAVPVPSRGIATGDADGDGRLDMVVARQWEDPVFYSNMSQDTGGYLNLSLTDKAGSPVTGAQVTVTLADGSTRLGRVDGGSGHSGKRSQDVHIGLGQEAEGPMRTHLTWRDRTGQVHNKDLQLAPGRHSLELGADVKEK</sequence>
<proteinExistence type="predicted"/>
<reference evidence="4" key="1">
    <citation type="journal article" date="2019" name="Int. J. Syst. Evol. Microbiol.">
        <title>The Global Catalogue of Microorganisms (GCM) 10K type strain sequencing project: providing services to taxonomists for standard genome sequencing and annotation.</title>
        <authorList>
            <consortium name="The Broad Institute Genomics Platform"/>
            <consortium name="The Broad Institute Genome Sequencing Center for Infectious Disease"/>
            <person name="Wu L."/>
            <person name="Ma J."/>
        </authorList>
    </citation>
    <scope>NUCLEOTIDE SEQUENCE [LARGE SCALE GENOMIC DNA]</scope>
    <source>
        <strain evidence="4">JCM 4737</strain>
    </source>
</reference>
<feature type="domain" description="ASPIC/UnbV" evidence="2">
    <location>
        <begin position="563"/>
        <end position="620"/>
    </location>
</feature>
<accession>A0ABQ3EF68</accession>
<dbReference type="InterPro" id="IPR027039">
    <property type="entry name" value="Crtac1"/>
</dbReference>
<comment type="caution">
    <text evidence="3">The sequence shown here is derived from an EMBL/GenBank/DDBJ whole genome shotgun (WGS) entry which is preliminary data.</text>
</comment>
<dbReference type="Proteomes" id="UP000599437">
    <property type="component" value="Unassembled WGS sequence"/>
</dbReference>
<evidence type="ECO:0000313" key="3">
    <source>
        <dbReference type="EMBL" id="GHB32835.1"/>
    </source>
</evidence>
<organism evidence="3 4">
    <name type="scientific">Streptomyces chryseus</name>
    <dbReference type="NCBI Taxonomy" id="68186"/>
    <lineage>
        <taxon>Bacteria</taxon>
        <taxon>Bacillati</taxon>
        <taxon>Actinomycetota</taxon>
        <taxon>Actinomycetes</taxon>
        <taxon>Kitasatosporales</taxon>
        <taxon>Streptomycetaceae</taxon>
        <taxon>Streptomyces</taxon>
    </lineage>
</organism>
<evidence type="ECO:0000256" key="1">
    <source>
        <dbReference type="ARBA" id="ARBA00022729"/>
    </source>
</evidence>
<protein>
    <submittedName>
        <fullName evidence="3">RNA-binding protein</fullName>
    </submittedName>
</protein>
<dbReference type="PANTHER" id="PTHR16026">
    <property type="entry name" value="CARTILAGE ACIDIC PROTEIN 1"/>
    <property type="match status" value="1"/>
</dbReference>
<dbReference type="SUPFAM" id="SSF69318">
    <property type="entry name" value="Integrin alpha N-terminal domain"/>
    <property type="match status" value="1"/>
</dbReference>
<dbReference type="Gene3D" id="2.130.10.130">
    <property type="entry name" value="Integrin alpha, N-terminal"/>
    <property type="match status" value="1"/>
</dbReference>
<dbReference type="PANTHER" id="PTHR16026:SF0">
    <property type="entry name" value="CARTILAGE ACIDIC PROTEIN 1"/>
    <property type="match status" value="1"/>
</dbReference>
<evidence type="ECO:0000259" key="2">
    <source>
        <dbReference type="Pfam" id="PF07593"/>
    </source>
</evidence>
<dbReference type="EMBL" id="BMVO01000047">
    <property type="protein sequence ID" value="GHB32835.1"/>
    <property type="molecule type" value="Genomic_DNA"/>
</dbReference>
<dbReference type="Pfam" id="PF13517">
    <property type="entry name" value="FG-GAP_3"/>
    <property type="match status" value="1"/>
</dbReference>
<gene>
    <name evidence="3" type="ORF">GCM10010346_65100</name>
</gene>
<evidence type="ECO:0000313" key="4">
    <source>
        <dbReference type="Proteomes" id="UP000599437"/>
    </source>
</evidence>